<evidence type="ECO:0000313" key="2">
    <source>
        <dbReference type="Proteomes" id="UP001059617"/>
    </source>
</evidence>
<dbReference type="RefSeq" id="WP_259863072.1">
    <property type="nucleotide sequence ID" value="NZ_CP073720.1"/>
</dbReference>
<evidence type="ECO:0008006" key="3">
    <source>
        <dbReference type="Google" id="ProtNLM"/>
    </source>
</evidence>
<sequence>MTVPMEDVWAAAELVAFGLRSGARPTDGNAYGLLLERYRTSTAFRDAVDTVAGGLGLVVLGAPPRSGLVLTTQPGSVFAVRMADLRGGNLSADDKLIAGLVVLGIAAYAFPHDADLDAAEVKIVEVAAIDRFIRDAVDRLPEEDAYRRAADVYRRTAAFKPKDRQPGPARGCTQFAVLEVLGWLVERGAARQMPQMGPASYQLTDRFRLLVADMAGGEALESMRAVRAVRAEAPAAATEGA</sequence>
<name>A0ABY5W6M8_9ACTN</name>
<reference evidence="1" key="1">
    <citation type="submission" date="2021-04" db="EMBL/GenBank/DDBJ databases">
        <authorList>
            <person name="Hartkoorn R.C."/>
            <person name="Beaudoing E."/>
            <person name="Hot D."/>
        </authorList>
    </citation>
    <scope>NUCLEOTIDE SEQUENCE</scope>
    <source>
        <strain evidence="1">NRRL B-16292</strain>
    </source>
</reference>
<protein>
    <recommendedName>
        <fullName evidence="3">Serine/threonine protein kinase</fullName>
    </recommendedName>
</protein>
<reference evidence="1" key="2">
    <citation type="submission" date="2022-09" db="EMBL/GenBank/DDBJ databases">
        <title>Biosynthetic gene clusters of Dactylosporangioum fulvum.</title>
        <authorList>
            <person name="Caradec T."/>
        </authorList>
    </citation>
    <scope>NUCLEOTIDE SEQUENCE</scope>
    <source>
        <strain evidence="1">NRRL B-16292</strain>
    </source>
</reference>
<proteinExistence type="predicted"/>
<organism evidence="1 2">
    <name type="scientific">Dactylosporangium fulvum</name>
    <dbReference type="NCBI Taxonomy" id="53359"/>
    <lineage>
        <taxon>Bacteria</taxon>
        <taxon>Bacillati</taxon>
        <taxon>Actinomycetota</taxon>
        <taxon>Actinomycetes</taxon>
        <taxon>Micromonosporales</taxon>
        <taxon>Micromonosporaceae</taxon>
        <taxon>Dactylosporangium</taxon>
    </lineage>
</organism>
<evidence type="ECO:0000313" key="1">
    <source>
        <dbReference type="EMBL" id="UWP85035.1"/>
    </source>
</evidence>
<dbReference type="EMBL" id="CP073720">
    <property type="protein sequence ID" value="UWP85035.1"/>
    <property type="molecule type" value="Genomic_DNA"/>
</dbReference>
<dbReference type="Proteomes" id="UP001059617">
    <property type="component" value="Chromosome"/>
</dbReference>
<accession>A0ABY5W6M8</accession>
<gene>
    <name evidence="1" type="ORF">Dfulv_12720</name>
</gene>
<keyword evidence="2" id="KW-1185">Reference proteome</keyword>